<dbReference type="OrthoDB" id="1258369at2"/>
<sequence>MKYLLILSIISLKILPSYGQDAKPSKFETNIKLNARYLASVRVFSGKLDSTTYKTIKKDIENELNVEIQANTAILINYVQGASNCLLAGLNDTDVSRVIDNKKRISSQLCMANNAIDFFVFYPNADPKELFQKRDYFKKDSGFFYENIFTLHDNCDAFLILKPNGDFLKYYGEDYFSQVEKFFKRKRSPNLKTSVSLFSTTVTKKSR</sequence>
<proteinExistence type="predicted"/>
<evidence type="ECO:0000313" key="1">
    <source>
        <dbReference type="EMBL" id="RNL54211.1"/>
    </source>
</evidence>
<organism evidence="1 2">
    <name type="scientific">Pedobacter jejuensis</name>
    <dbReference type="NCBI Taxonomy" id="1268550"/>
    <lineage>
        <taxon>Bacteria</taxon>
        <taxon>Pseudomonadati</taxon>
        <taxon>Bacteroidota</taxon>
        <taxon>Sphingobacteriia</taxon>
        <taxon>Sphingobacteriales</taxon>
        <taxon>Sphingobacteriaceae</taxon>
        <taxon>Pedobacter</taxon>
    </lineage>
</organism>
<protein>
    <submittedName>
        <fullName evidence="1">Uncharacterized protein</fullName>
    </submittedName>
</protein>
<dbReference type="AlphaFoldDB" id="A0A3N0BX09"/>
<dbReference type="RefSeq" id="WP_123205528.1">
    <property type="nucleotide sequence ID" value="NZ_RBEE01000012.1"/>
</dbReference>
<keyword evidence="2" id="KW-1185">Reference proteome</keyword>
<comment type="caution">
    <text evidence="1">The sequence shown here is derived from an EMBL/GenBank/DDBJ whole genome shotgun (WGS) entry which is preliminary data.</text>
</comment>
<reference evidence="1 2" key="1">
    <citation type="submission" date="2018-10" db="EMBL/GenBank/DDBJ databases">
        <title>Genome sequencing of Pedobacter jejuensis TNB23.</title>
        <authorList>
            <person name="Cho Y.-J."/>
            <person name="Cho A."/>
            <person name="Kim O.-S."/>
        </authorList>
    </citation>
    <scope>NUCLEOTIDE SEQUENCE [LARGE SCALE GENOMIC DNA]</scope>
    <source>
        <strain evidence="1 2">TNB23</strain>
    </source>
</reference>
<evidence type="ECO:0000313" key="2">
    <source>
        <dbReference type="Proteomes" id="UP000274046"/>
    </source>
</evidence>
<dbReference type="Proteomes" id="UP000274046">
    <property type="component" value="Unassembled WGS sequence"/>
</dbReference>
<dbReference type="EMBL" id="RBEE01000012">
    <property type="protein sequence ID" value="RNL54211.1"/>
    <property type="molecule type" value="Genomic_DNA"/>
</dbReference>
<gene>
    <name evidence="1" type="ORF">D7004_08960</name>
</gene>
<accession>A0A3N0BX09</accession>
<name>A0A3N0BX09_9SPHI</name>